<dbReference type="Gene3D" id="3.30.2310.20">
    <property type="entry name" value="RelE-like"/>
    <property type="match status" value="1"/>
</dbReference>
<dbReference type="EMBL" id="FWEV01000224">
    <property type="protein sequence ID" value="SLM31271.1"/>
    <property type="molecule type" value="Genomic_DNA"/>
</dbReference>
<sequence length="117" mass="13916">MNKVIFSKKVQKQLMKLPCHIVRKLQIWAGQVEDIGITGLRRYIGYHDEPLKGDRKGQRSIRLSKSYRAFYVEHENKIIIEVLYESLGNSLFLKRLSSFRLWRSSAMYVIEVNKHEY</sequence>
<gene>
    <name evidence="1" type="ORF">MTBBW1_300002</name>
</gene>
<dbReference type="SUPFAM" id="SSF143011">
    <property type="entry name" value="RelE-like"/>
    <property type="match status" value="1"/>
</dbReference>
<dbReference type="InterPro" id="IPR035093">
    <property type="entry name" value="RelE/ParE_toxin_dom_sf"/>
</dbReference>
<dbReference type="Proteomes" id="UP000191931">
    <property type="component" value="Unassembled WGS sequence"/>
</dbReference>
<evidence type="ECO:0000313" key="1">
    <source>
        <dbReference type="EMBL" id="SLM31271.1"/>
    </source>
</evidence>
<evidence type="ECO:0008006" key="3">
    <source>
        <dbReference type="Google" id="ProtNLM"/>
    </source>
</evidence>
<dbReference type="STRING" id="1246637.MTBBW1_300002"/>
<keyword evidence="2" id="KW-1185">Reference proteome</keyword>
<protein>
    <recommendedName>
        <fullName evidence="3">Addiction module toxin RelE</fullName>
    </recommendedName>
</protein>
<dbReference type="AlphaFoldDB" id="A0A1W1HFJ1"/>
<organism evidence="1 2">
    <name type="scientific">Desulfamplus magnetovallimortis</name>
    <dbReference type="NCBI Taxonomy" id="1246637"/>
    <lineage>
        <taxon>Bacteria</taxon>
        <taxon>Pseudomonadati</taxon>
        <taxon>Thermodesulfobacteriota</taxon>
        <taxon>Desulfobacteria</taxon>
        <taxon>Desulfobacterales</taxon>
        <taxon>Desulfobacteraceae</taxon>
        <taxon>Desulfamplus</taxon>
    </lineage>
</organism>
<accession>A0A1W1HFJ1</accession>
<evidence type="ECO:0000313" key="2">
    <source>
        <dbReference type="Proteomes" id="UP000191931"/>
    </source>
</evidence>
<reference evidence="1 2" key="1">
    <citation type="submission" date="2017-03" db="EMBL/GenBank/DDBJ databases">
        <authorList>
            <person name="Afonso C.L."/>
            <person name="Miller P.J."/>
            <person name="Scott M.A."/>
            <person name="Spackman E."/>
            <person name="Goraichik I."/>
            <person name="Dimitrov K.M."/>
            <person name="Suarez D.L."/>
            <person name="Swayne D.E."/>
        </authorList>
    </citation>
    <scope>NUCLEOTIDE SEQUENCE [LARGE SCALE GENOMIC DNA]</scope>
    <source>
        <strain evidence="1">PRJEB14757</strain>
    </source>
</reference>
<name>A0A1W1HFJ1_9BACT</name>
<proteinExistence type="predicted"/>